<dbReference type="EMBL" id="CP003178">
    <property type="protein sequence ID" value="AEV98231.1"/>
    <property type="molecule type" value="Genomic_DNA"/>
</dbReference>
<feature type="region of interest" description="Disordered" evidence="1">
    <location>
        <begin position="1"/>
        <end position="56"/>
    </location>
</feature>
<gene>
    <name evidence="2" type="ordered locus">Niako_1873</name>
</gene>
<evidence type="ECO:0000313" key="3">
    <source>
        <dbReference type="Proteomes" id="UP000005438"/>
    </source>
</evidence>
<dbReference type="Proteomes" id="UP000005438">
    <property type="component" value="Chromosome"/>
</dbReference>
<evidence type="ECO:0000256" key="1">
    <source>
        <dbReference type="SAM" id="MobiDB-lite"/>
    </source>
</evidence>
<feature type="compositionally biased region" description="Pro residues" evidence="1">
    <location>
        <begin position="47"/>
        <end position="56"/>
    </location>
</feature>
<accession>G8TBU9</accession>
<dbReference type="KEGG" id="nko:Niako_1873"/>
<dbReference type="AlphaFoldDB" id="G8TBU9"/>
<feature type="compositionally biased region" description="Acidic residues" evidence="1">
    <location>
        <begin position="29"/>
        <end position="44"/>
    </location>
</feature>
<dbReference type="STRING" id="700598.Niako_1873"/>
<dbReference type="RefSeq" id="WP_014218145.1">
    <property type="nucleotide sequence ID" value="NC_016609.1"/>
</dbReference>
<protein>
    <submittedName>
        <fullName evidence="2">Uncharacterized protein</fullName>
    </submittedName>
</protein>
<reference evidence="2 3" key="1">
    <citation type="submission" date="2011-12" db="EMBL/GenBank/DDBJ databases">
        <title>The complete genome of Niastella koreensis GR20-10.</title>
        <authorList>
            <consortium name="US DOE Joint Genome Institute (JGI-PGF)"/>
            <person name="Lucas S."/>
            <person name="Han J."/>
            <person name="Lapidus A."/>
            <person name="Bruce D."/>
            <person name="Goodwin L."/>
            <person name="Pitluck S."/>
            <person name="Peters L."/>
            <person name="Kyrpides N."/>
            <person name="Mavromatis K."/>
            <person name="Ivanova N."/>
            <person name="Mikhailova N."/>
            <person name="Davenport K."/>
            <person name="Saunders E."/>
            <person name="Detter J.C."/>
            <person name="Tapia R."/>
            <person name="Han C."/>
            <person name="Land M."/>
            <person name="Hauser L."/>
            <person name="Markowitz V."/>
            <person name="Cheng J.-F."/>
            <person name="Hugenholtz P."/>
            <person name="Woyke T."/>
            <person name="Wu D."/>
            <person name="Tindall B."/>
            <person name="Pomrenke H."/>
            <person name="Brambilla E."/>
            <person name="Klenk H.-P."/>
            <person name="Eisen J.A."/>
        </authorList>
    </citation>
    <scope>NUCLEOTIDE SEQUENCE [LARGE SCALE GENOMIC DNA]</scope>
    <source>
        <strain evidence="3">DSM 17620 / KACC 11465 / NBRC 106392 / GR20-10</strain>
    </source>
</reference>
<evidence type="ECO:0000313" key="2">
    <source>
        <dbReference type="EMBL" id="AEV98231.1"/>
    </source>
</evidence>
<sequence length="56" mass="6204">MAKKKTPQQPSEVPLPANPDIVPEKIPEEPDLPPEPEIYPDIDPNEPATPPELPEK</sequence>
<name>G8TBU9_NIAKG</name>
<dbReference type="HOGENOM" id="CLU_3009672_0_0_10"/>
<proteinExistence type="predicted"/>
<organism evidence="2 3">
    <name type="scientific">Niastella koreensis (strain DSM 17620 / KACC 11465 / NBRC 106392 / GR20-10)</name>
    <dbReference type="NCBI Taxonomy" id="700598"/>
    <lineage>
        <taxon>Bacteria</taxon>
        <taxon>Pseudomonadati</taxon>
        <taxon>Bacteroidota</taxon>
        <taxon>Chitinophagia</taxon>
        <taxon>Chitinophagales</taxon>
        <taxon>Chitinophagaceae</taxon>
        <taxon>Niastella</taxon>
    </lineage>
</organism>